<evidence type="ECO:0000313" key="3">
    <source>
        <dbReference type="Proteomes" id="UP000604046"/>
    </source>
</evidence>
<accession>A0A812K417</accession>
<organism evidence="2 3">
    <name type="scientific">Symbiodinium natans</name>
    <dbReference type="NCBI Taxonomy" id="878477"/>
    <lineage>
        <taxon>Eukaryota</taxon>
        <taxon>Sar</taxon>
        <taxon>Alveolata</taxon>
        <taxon>Dinophyceae</taxon>
        <taxon>Suessiales</taxon>
        <taxon>Symbiodiniaceae</taxon>
        <taxon>Symbiodinium</taxon>
    </lineage>
</organism>
<dbReference type="AlphaFoldDB" id="A0A812K417"/>
<comment type="caution">
    <text evidence="2">The sequence shown here is derived from an EMBL/GenBank/DDBJ whole genome shotgun (WGS) entry which is preliminary data.</text>
</comment>
<evidence type="ECO:0000313" key="2">
    <source>
        <dbReference type="EMBL" id="CAE7220381.1"/>
    </source>
</evidence>
<dbReference type="Proteomes" id="UP000604046">
    <property type="component" value="Unassembled WGS sequence"/>
</dbReference>
<keyword evidence="3" id="KW-1185">Reference proteome</keyword>
<evidence type="ECO:0000256" key="1">
    <source>
        <dbReference type="SAM" id="MobiDB-lite"/>
    </source>
</evidence>
<reference evidence="2" key="1">
    <citation type="submission" date="2021-02" db="EMBL/GenBank/DDBJ databases">
        <authorList>
            <person name="Dougan E. K."/>
            <person name="Rhodes N."/>
            <person name="Thang M."/>
            <person name="Chan C."/>
        </authorList>
    </citation>
    <scope>NUCLEOTIDE SEQUENCE</scope>
</reference>
<sequence>MGRTRPLRPTCRGRNGVCCPFRAHGIKLGAHSDQCRFCSDEQLVLGIHKKNGCLTRSLKKLHGDVLEQGFRRIAAVADAEVAERFRERHEKAVQKKRKANAKAAAGSAAVESTADASQTQGAARPESQQQPGH</sequence>
<feature type="region of interest" description="Disordered" evidence="1">
    <location>
        <begin position="88"/>
        <end position="133"/>
    </location>
</feature>
<name>A0A812K417_9DINO</name>
<protein>
    <submittedName>
        <fullName evidence="2">Uncharacterized protein</fullName>
    </submittedName>
</protein>
<feature type="compositionally biased region" description="Low complexity" evidence="1">
    <location>
        <begin position="101"/>
        <end position="116"/>
    </location>
</feature>
<proteinExistence type="predicted"/>
<feature type="compositionally biased region" description="Polar residues" evidence="1">
    <location>
        <begin position="117"/>
        <end position="133"/>
    </location>
</feature>
<gene>
    <name evidence="2" type="ORF">SNAT2548_LOCUS8046</name>
</gene>
<dbReference type="EMBL" id="CAJNDS010000580">
    <property type="protein sequence ID" value="CAE7220381.1"/>
    <property type="molecule type" value="Genomic_DNA"/>
</dbReference>